<dbReference type="InterPro" id="IPR045518">
    <property type="entry name" value="2EXR"/>
</dbReference>
<protein>
    <recommendedName>
        <fullName evidence="1">2EXR domain-containing protein</fullName>
    </recommendedName>
</protein>
<gene>
    <name evidence="2" type="ORF">sscle_14g099020</name>
</gene>
<accession>A0A1D9QJZ9</accession>
<dbReference type="Proteomes" id="UP000177798">
    <property type="component" value="Chromosome 14"/>
</dbReference>
<evidence type="ECO:0000313" key="2">
    <source>
        <dbReference type="EMBL" id="APA15132.1"/>
    </source>
</evidence>
<dbReference type="VEuPathDB" id="FungiDB:sscle_14g099020"/>
<dbReference type="OrthoDB" id="3473305at2759"/>
<dbReference type="RefSeq" id="XP_001589961.1">
    <property type="nucleotide sequence ID" value="XM_001589911.1"/>
</dbReference>
<name>A0A1D9QJZ9_SCLS1</name>
<dbReference type="PANTHER" id="PTHR35910:SF1">
    <property type="entry name" value="2EXR DOMAIN-CONTAINING PROTEIN"/>
    <property type="match status" value="1"/>
</dbReference>
<sequence>MATPAPLTQFHHFPSLPYELRLKIYNILLNEPRSVKIDGKRPVMKIGRKRYLETYTTTTPIPSLLHTNHETRAEALTHYHAHFRTEHSPSYIYVNFDRDTISLADGVIAYLSGKELNGIQKLHLQIEDTAYFGHYNLKRLEEMRGLKEVELVGLGQDAGTWQLRGHYFRGLVREIREMRRRAPLWDCPRVRIVHADSGEEFAVVEGGGWSEDDEVEEGEGWMEVEIETVDD</sequence>
<evidence type="ECO:0000313" key="3">
    <source>
        <dbReference type="Proteomes" id="UP000177798"/>
    </source>
</evidence>
<reference evidence="3" key="1">
    <citation type="journal article" date="2017" name="Genome Biol. Evol.">
        <title>The complete genome sequence of the phytopathogenic fungus Sclerotinia sclerotiorum reveals insights into the genome architecture of broad host range pathogens.</title>
        <authorList>
            <person name="Derbyshire M."/>
            <person name="Denton-Giles M."/>
            <person name="Hegedus D."/>
            <person name="Seifbarghy S."/>
            <person name="Rollins J."/>
            <person name="van Kan J."/>
            <person name="Seidl M.F."/>
            <person name="Faino L."/>
            <person name="Mbengue M."/>
            <person name="Navaud O."/>
            <person name="Raffaele S."/>
            <person name="Hammond-Kosack K."/>
            <person name="Heard S."/>
            <person name="Oliver R."/>
        </authorList>
    </citation>
    <scope>NUCLEOTIDE SEQUENCE [LARGE SCALE GENOMIC DNA]</scope>
    <source>
        <strain evidence="3">ATCC 18683 / 1980 / Ss-1</strain>
    </source>
</reference>
<evidence type="ECO:0000259" key="1">
    <source>
        <dbReference type="Pfam" id="PF20150"/>
    </source>
</evidence>
<dbReference type="PANTHER" id="PTHR35910">
    <property type="entry name" value="2EXR DOMAIN-CONTAINING PROTEIN"/>
    <property type="match status" value="1"/>
</dbReference>
<organism evidence="2 3">
    <name type="scientific">Sclerotinia sclerotiorum (strain ATCC 18683 / 1980 / Ss-1)</name>
    <name type="common">White mold</name>
    <name type="synonym">Whetzelinia sclerotiorum</name>
    <dbReference type="NCBI Taxonomy" id="665079"/>
    <lineage>
        <taxon>Eukaryota</taxon>
        <taxon>Fungi</taxon>
        <taxon>Dikarya</taxon>
        <taxon>Ascomycota</taxon>
        <taxon>Pezizomycotina</taxon>
        <taxon>Leotiomycetes</taxon>
        <taxon>Helotiales</taxon>
        <taxon>Sclerotiniaceae</taxon>
        <taxon>Sclerotinia</taxon>
    </lineage>
</organism>
<dbReference type="OMA" id="SPHACIY"/>
<proteinExistence type="predicted"/>
<dbReference type="AlphaFoldDB" id="A0A1D9QJZ9"/>
<dbReference type="KEGG" id="ssl:SS1G_08725"/>
<dbReference type="EMBL" id="CP017827">
    <property type="protein sequence ID" value="APA15132.1"/>
    <property type="molecule type" value="Genomic_DNA"/>
</dbReference>
<feature type="domain" description="2EXR" evidence="1">
    <location>
        <begin position="10"/>
        <end position="101"/>
    </location>
</feature>
<dbReference type="Pfam" id="PF20150">
    <property type="entry name" value="2EXR"/>
    <property type="match status" value="1"/>
</dbReference>